<accession>A0ABD2PUE2</accession>
<dbReference type="SMART" id="SM00360">
    <property type="entry name" value="RRM"/>
    <property type="match status" value="1"/>
</dbReference>
<feature type="domain" description="RRM" evidence="4">
    <location>
        <begin position="46"/>
        <end position="126"/>
    </location>
</feature>
<dbReference type="InterPro" id="IPR000504">
    <property type="entry name" value="RRM_dom"/>
</dbReference>
<comment type="caution">
    <text evidence="5">The sequence shown here is derived from an EMBL/GenBank/DDBJ whole genome shotgun (WGS) entry which is preliminary data.</text>
</comment>
<protein>
    <submittedName>
        <fullName evidence="5">CUGBP Elav-like member 5</fullName>
    </submittedName>
</protein>
<keyword evidence="1" id="KW-0677">Repeat</keyword>
<dbReference type="AlphaFoldDB" id="A0ABD2PUE2"/>
<organism evidence="5 6">
    <name type="scientific">Cichlidogyrus casuarinus</name>
    <dbReference type="NCBI Taxonomy" id="1844966"/>
    <lineage>
        <taxon>Eukaryota</taxon>
        <taxon>Metazoa</taxon>
        <taxon>Spiralia</taxon>
        <taxon>Lophotrochozoa</taxon>
        <taxon>Platyhelminthes</taxon>
        <taxon>Monogenea</taxon>
        <taxon>Monopisthocotylea</taxon>
        <taxon>Dactylogyridea</taxon>
        <taxon>Ancyrocephalidae</taxon>
        <taxon>Cichlidogyrus</taxon>
    </lineage>
</organism>
<dbReference type="InterPro" id="IPR035979">
    <property type="entry name" value="RBD_domain_sf"/>
</dbReference>
<dbReference type="SUPFAM" id="SSF54928">
    <property type="entry name" value="RNA-binding domain, RBD"/>
    <property type="match status" value="1"/>
</dbReference>
<dbReference type="PANTHER" id="PTHR24012">
    <property type="entry name" value="RNA BINDING PROTEIN"/>
    <property type="match status" value="1"/>
</dbReference>
<dbReference type="Gene3D" id="3.30.70.330">
    <property type="match status" value="1"/>
</dbReference>
<dbReference type="InterPro" id="IPR012677">
    <property type="entry name" value="Nucleotide-bd_a/b_plait_sf"/>
</dbReference>
<reference evidence="5 6" key="1">
    <citation type="submission" date="2024-11" db="EMBL/GenBank/DDBJ databases">
        <title>Adaptive evolution of stress response genes in parasites aligns with host niche diversity.</title>
        <authorList>
            <person name="Hahn C."/>
            <person name="Resl P."/>
        </authorList>
    </citation>
    <scope>NUCLEOTIDE SEQUENCE [LARGE SCALE GENOMIC DNA]</scope>
    <source>
        <strain evidence="5">EGGRZ-B1_66</strain>
        <tissue evidence="5">Body</tissue>
    </source>
</reference>
<sequence length="282" mass="29352">MSLLCVAGSESSRPRNMIKESASIEADVRSKASSVASSNNVPSEERKLFVGMLSKQQSEEDVLKLFDSFGVIEECTILRDQSGNSKGCAFVKLSKKEEAVAAIATLHGSQTMPGASSSIVVKFADTEKERQARKFQQLIGPLGVFNPNFALGSLGSSTYSQIIEGMAQSAGYVNPMAALALQVQHTATSNLAASIPAITNPLNSPLLTPAATNPSAAIGSLVTPLLSTASVSTTQQTPATSELLAAVAAAEPSHVTISSTIPNCEAPPPSIRNFLLSNTVTT</sequence>
<dbReference type="EMBL" id="JBJKFK010002472">
    <property type="protein sequence ID" value="KAL3311060.1"/>
    <property type="molecule type" value="Genomic_DNA"/>
</dbReference>
<evidence type="ECO:0000313" key="6">
    <source>
        <dbReference type="Proteomes" id="UP001626550"/>
    </source>
</evidence>
<dbReference type="Proteomes" id="UP001626550">
    <property type="component" value="Unassembled WGS sequence"/>
</dbReference>
<dbReference type="PROSITE" id="PS50102">
    <property type="entry name" value="RRM"/>
    <property type="match status" value="1"/>
</dbReference>
<keyword evidence="6" id="KW-1185">Reference proteome</keyword>
<evidence type="ECO:0000256" key="2">
    <source>
        <dbReference type="ARBA" id="ARBA00022884"/>
    </source>
</evidence>
<evidence type="ECO:0000313" key="5">
    <source>
        <dbReference type="EMBL" id="KAL3311060.1"/>
    </source>
</evidence>
<evidence type="ECO:0000256" key="3">
    <source>
        <dbReference type="PROSITE-ProRule" id="PRU00176"/>
    </source>
</evidence>
<dbReference type="Pfam" id="PF00076">
    <property type="entry name" value="RRM_1"/>
    <property type="match status" value="1"/>
</dbReference>
<proteinExistence type="predicted"/>
<evidence type="ECO:0000259" key="4">
    <source>
        <dbReference type="PROSITE" id="PS50102"/>
    </source>
</evidence>
<dbReference type="GO" id="GO:0003723">
    <property type="term" value="F:RNA binding"/>
    <property type="evidence" value="ECO:0007669"/>
    <property type="project" value="UniProtKB-UniRule"/>
</dbReference>
<name>A0ABD2PUE2_9PLAT</name>
<dbReference type="FunFam" id="3.30.70.330:FF:000007">
    <property type="entry name" value="CUGBP Elav-like family member 4 isoform 3"/>
    <property type="match status" value="1"/>
</dbReference>
<gene>
    <name evidence="5" type="primary">CELF5</name>
    <name evidence="5" type="ORF">Ciccas_010366</name>
</gene>
<keyword evidence="2 3" id="KW-0694">RNA-binding</keyword>
<evidence type="ECO:0000256" key="1">
    <source>
        <dbReference type="ARBA" id="ARBA00022737"/>
    </source>
</evidence>